<evidence type="ECO:0000256" key="1">
    <source>
        <dbReference type="SAM" id="MobiDB-lite"/>
    </source>
</evidence>
<keyword evidence="3" id="KW-1185">Reference proteome</keyword>
<accession>A0AAV4NZE5</accession>
<evidence type="ECO:0000313" key="3">
    <source>
        <dbReference type="Proteomes" id="UP001054837"/>
    </source>
</evidence>
<proteinExistence type="predicted"/>
<organism evidence="2 3">
    <name type="scientific">Caerostris darwini</name>
    <dbReference type="NCBI Taxonomy" id="1538125"/>
    <lineage>
        <taxon>Eukaryota</taxon>
        <taxon>Metazoa</taxon>
        <taxon>Ecdysozoa</taxon>
        <taxon>Arthropoda</taxon>
        <taxon>Chelicerata</taxon>
        <taxon>Arachnida</taxon>
        <taxon>Araneae</taxon>
        <taxon>Araneomorphae</taxon>
        <taxon>Entelegynae</taxon>
        <taxon>Araneoidea</taxon>
        <taxon>Araneidae</taxon>
        <taxon>Caerostris</taxon>
    </lineage>
</organism>
<comment type="caution">
    <text evidence="2">The sequence shown here is derived from an EMBL/GenBank/DDBJ whole genome shotgun (WGS) entry which is preliminary data.</text>
</comment>
<reference evidence="2 3" key="1">
    <citation type="submission" date="2021-06" db="EMBL/GenBank/DDBJ databases">
        <title>Caerostris darwini draft genome.</title>
        <authorList>
            <person name="Kono N."/>
            <person name="Arakawa K."/>
        </authorList>
    </citation>
    <scope>NUCLEOTIDE SEQUENCE [LARGE SCALE GENOMIC DNA]</scope>
</reference>
<name>A0AAV4NZE5_9ARAC</name>
<dbReference type="AlphaFoldDB" id="A0AAV4NZE5"/>
<dbReference type="Proteomes" id="UP001054837">
    <property type="component" value="Unassembled WGS sequence"/>
</dbReference>
<dbReference type="EMBL" id="BPLQ01002227">
    <property type="protein sequence ID" value="GIX90159.1"/>
    <property type="molecule type" value="Genomic_DNA"/>
</dbReference>
<feature type="region of interest" description="Disordered" evidence="1">
    <location>
        <begin position="39"/>
        <end position="58"/>
    </location>
</feature>
<sequence>MAGLGRDKLKYNISPTMVSLRTDKLGYYPNNALQSWVSKSKEPISKSDKRKLAGHGHDASVERNPLPWCLRRGEKPENVLTKYLRPYIICNTVTTGFWEKKKGNSKLKVKPK</sequence>
<evidence type="ECO:0000313" key="2">
    <source>
        <dbReference type="EMBL" id="GIX90159.1"/>
    </source>
</evidence>
<gene>
    <name evidence="2" type="ORF">CDAR_559171</name>
</gene>
<protein>
    <submittedName>
        <fullName evidence="2">Uncharacterized protein</fullName>
    </submittedName>
</protein>